<dbReference type="InterPro" id="IPR001207">
    <property type="entry name" value="Transposase_mutator"/>
</dbReference>
<name>A0A1I2Y4M8_9ACTN</name>
<dbReference type="GO" id="GO:0006313">
    <property type="term" value="P:DNA transposition"/>
    <property type="evidence" value="ECO:0007669"/>
    <property type="project" value="InterPro"/>
</dbReference>
<accession>A0A1I2Y4M8</accession>
<reference evidence="6 9" key="2">
    <citation type="submission" date="2020-07" db="EMBL/GenBank/DDBJ databases">
        <title>Sequencing the genomes of 1000 actinobacteria strains.</title>
        <authorList>
            <person name="Klenk H.-P."/>
        </authorList>
    </citation>
    <scope>NUCLEOTIDE SEQUENCE [LARGE SCALE GENOMIC DNA]</scope>
    <source>
        <strain evidence="6 9">DSM 45117</strain>
    </source>
</reference>
<proteinExistence type="inferred from homology"/>
<dbReference type="Proteomes" id="UP000199052">
    <property type="component" value="Unassembled WGS sequence"/>
</dbReference>
<keyword evidence="4" id="KW-0238">DNA-binding</keyword>
<evidence type="ECO:0000256" key="1">
    <source>
        <dbReference type="ARBA" id="ARBA00002190"/>
    </source>
</evidence>
<dbReference type="GO" id="GO:0003677">
    <property type="term" value="F:DNA binding"/>
    <property type="evidence" value="ECO:0007669"/>
    <property type="project" value="UniProtKB-KW"/>
</dbReference>
<gene>
    <name evidence="6" type="ORF">FHR37_006183</name>
    <name evidence="7" type="ORF">SAMN05421678_113213</name>
</gene>
<evidence type="ECO:0000256" key="2">
    <source>
        <dbReference type="ARBA" id="ARBA00010961"/>
    </source>
</evidence>
<keyword evidence="3" id="KW-0815">Transposition</keyword>
<dbReference type="GO" id="GO:0004803">
    <property type="term" value="F:transposase activity"/>
    <property type="evidence" value="ECO:0007669"/>
    <property type="project" value="InterPro"/>
</dbReference>
<dbReference type="AlphaFoldDB" id="A0A1I2Y4M8"/>
<evidence type="ECO:0000256" key="4">
    <source>
        <dbReference type="ARBA" id="ARBA00023125"/>
    </source>
</evidence>
<dbReference type="STRING" id="504797.SAMN05421678_113213"/>
<organism evidence="7 8">
    <name type="scientific">Actinopolymorpha cephalotaxi</name>
    <dbReference type="NCBI Taxonomy" id="504797"/>
    <lineage>
        <taxon>Bacteria</taxon>
        <taxon>Bacillati</taxon>
        <taxon>Actinomycetota</taxon>
        <taxon>Actinomycetes</taxon>
        <taxon>Propionibacteriales</taxon>
        <taxon>Actinopolymorphaceae</taxon>
        <taxon>Actinopolymorpha</taxon>
    </lineage>
</organism>
<sequence>MAAELDEQVEAFRTRTLDAGPFTFVAMDALILKVRIVCST</sequence>
<evidence type="ECO:0000256" key="3">
    <source>
        <dbReference type="ARBA" id="ARBA00022578"/>
    </source>
</evidence>
<dbReference type="Pfam" id="PF00872">
    <property type="entry name" value="Transposase_mut"/>
    <property type="match status" value="1"/>
</dbReference>
<dbReference type="EMBL" id="FOOI01000013">
    <property type="protein sequence ID" value="SFH20728.1"/>
    <property type="molecule type" value="Genomic_DNA"/>
</dbReference>
<dbReference type="EMBL" id="JACBZA010000001">
    <property type="protein sequence ID" value="NYH87332.1"/>
    <property type="molecule type" value="Genomic_DNA"/>
</dbReference>
<protein>
    <submittedName>
        <fullName evidence="7">Transposase, Mutator family</fullName>
    </submittedName>
    <submittedName>
        <fullName evidence="6">Transposase-like protein</fullName>
    </submittedName>
</protein>
<evidence type="ECO:0000313" key="8">
    <source>
        <dbReference type="Proteomes" id="UP000199052"/>
    </source>
</evidence>
<evidence type="ECO:0000313" key="9">
    <source>
        <dbReference type="Proteomes" id="UP000533017"/>
    </source>
</evidence>
<evidence type="ECO:0000313" key="6">
    <source>
        <dbReference type="EMBL" id="NYH87332.1"/>
    </source>
</evidence>
<keyword evidence="5" id="KW-0233">DNA recombination</keyword>
<evidence type="ECO:0000313" key="7">
    <source>
        <dbReference type="EMBL" id="SFH20728.1"/>
    </source>
</evidence>
<dbReference type="Proteomes" id="UP000533017">
    <property type="component" value="Unassembled WGS sequence"/>
</dbReference>
<reference evidence="7 8" key="1">
    <citation type="submission" date="2016-10" db="EMBL/GenBank/DDBJ databases">
        <authorList>
            <person name="de Groot N.N."/>
        </authorList>
    </citation>
    <scope>NUCLEOTIDE SEQUENCE [LARGE SCALE GENOMIC DNA]</scope>
    <source>
        <strain evidence="7 8">CPCC 202808</strain>
    </source>
</reference>
<evidence type="ECO:0000256" key="5">
    <source>
        <dbReference type="ARBA" id="ARBA00023172"/>
    </source>
</evidence>
<keyword evidence="9" id="KW-1185">Reference proteome</keyword>
<comment type="similarity">
    <text evidence="2">Belongs to the transposase mutator family.</text>
</comment>
<comment type="function">
    <text evidence="1">Required for the transposition of the insertion element.</text>
</comment>